<dbReference type="PROSITE" id="PS50801">
    <property type="entry name" value="STAS"/>
    <property type="match status" value="1"/>
</dbReference>
<dbReference type="SUPFAM" id="SSF52091">
    <property type="entry name" value="SpoIIaa-like"/>
    <property type="match status" value="1"/>
</dbReference>
<sequence>MKKEKFMQIKEFLISRRSEVVNNFYDNYYTQTDEYKLRLSAGEDEQSIRSLSTASCGMIIDVITGVKERDFENIGKRRFNDKTDIRKIHQHMSEIDKFIINSLLKWKETEDVFYTDADIIQFMLEIKDTLASIQQQLLEGFMQENRNQVMAQRKEIIQLSTRIIPITDSIGVLPIVGSLDDDRGYFMKEKAIESADKLNLDFIVIDFSSAVLKDDFATKHMEDMIQSFKLIGLIPILSGMQPSFAQRTIQVGSNISKLQSFGSLEQALTNLGL</sequence>
<proteinExistence type="predicted"/>
<dbReference type="EMBL" id="AGCN01000033">
    <property type="protein sequence ID" value="EHN60799.1"/>
    <property type="molecule type" value="Genomic_DNA"/>
</dbReference>
<dbReference type="Proteomes" id="UP000003597">
    <property type="component" value="Unassembled WGS sequence"/>
</dbReference>
<dbReference type="PANTHER" id="PTHR33745">
    <property type="entry name" value="RSBT ANTAGONIST PROTEIN RSBS-RELATED"/>
    <property type="match status" value="1"/>
</dbReference>
<dbReference type="InterPro" id="IPR051932">
    <property type="entry name" value="Bact_StressResp_Reg"/>
</dbReference>
<organism evidence="2 3">
    <name type="scientific">Listeria innocua ATCC 33091</name>
    <dbReference type="NCBI Taxonomy" id="1002366"/>
    <lineage>
        <taxon>Bacteria</taxon>
        <taxon>Bacillati</taxon>
        <taxon>Bacillota</taxon>
        <taxon>Bacilli</taxon>
        <taxon>Bacillales</taxon>
        <taxon>Listeriaceae</taxon>
        <taxon>Listeria</taxon>
    </lineage>
</organism>
<dbReference type="InterPro" id="IPR036513">
    <property type="entry name" value="STAS_dom_sf"/>
</dbReference>
<reference evidence="2 3" key="1">
    <citation type="submission" date="2011-08" db="EMBL/GenBank/DDBJ databases">
        <authorList>
            <person name="Weinstock G."/>
            <person name="Sodergren E."/>
            <person name="Clifton S."/>
            <person name="Fulton L."/>
            <person name="Fulton B."/>
            <person name="Courtney L."/>
            <person name="Fronick C."/>
            <person name="Harrison M."/>
            <person name="Strong C."/>
            <person name="Farmer C."/>
            <person name="Delahaunty K."/>
            <person name="Markovic C."/>
            <person name="Hall O."/>
            <person name="Minx P."/>
            <person name="Tomlinson C."/>
            <person name="Mitreva M."/>
            <person name="Hou S."/>
            <person name="Chen J."/>
            <person name="Wollam A."/>
            <person name="Pepin K.H."/>
            <person name="Johnson M."/>
            <person name="Bhonagiri V."/>
            <person name="Zhang X."/>
            <person name="Suruliraj S."/>
            <person name="Warren W."/>
            <person name="Chinwalla A."/>
            <person name="Mardis E.R."/>
            <person name="Wilson R.K."/>
        </authorList>
    </citation>
    <scope>NUCLEOTIDE SEQUENCE [LARGE SCALE GENOMIC DNA]</scope>
    <source>
        <strain evidence="2 3">ATCC 33091</strain>
    </source>
</reference>
<dbReference type="CDD" id="cd07041">
    <property type="entry name" value="STAS_RsbR_RsbS_like"/>
    <property type="match status" value="1"/>
</dbReference>
<evidence type="ECO:0000313" key="3">
    <source>
        <dbReference type="Proteomes" id="UP000003597"/>
    </source>
</evidence>
<keyword evidence="3" id="KW-1185">Reference proteome</keyword>
<evidence type="ECO:0000259" key="1">
    <source>
        <dbReference type="PROSITE" id="PS50801"/>
    </source>
</evidence>
<comment type="caution">
    <text evidence="2">The sequence shown here is derived from an EMBL/GenBank/DDBJ whole genome shotgun (WGS) entry which is preliminary data.</text>
</comment>
<feature type="domain" description="STAS" evidence="1">
    <location>
        <begin position="160"/>
        <end position="271"/>
    </location>
</feature>
<evidence type="ECO:0000313" key="2">
    <source>
        <dbReference type="EMBL" id="EHN60799.1"/>
    </source>
</evidence>
<name>A0AB72Z7G4_LISIO</name>
<gene>
    <name evidence="2" type="ORF">HMPREF0557_02313</name>
</gene>
<dbReference type="InterPro" id="IPR002645">
    <property type="entry name" value="STAS_dom"/>
</dbReference>
<dbReference type="AlphaFoldDB" id="A0AB72Z7G4"/>
<protein>
    <submittedName>
        <fullName evidence="2">STAS domain protein</fullName>
    </submittedName>
</protein>
<dbReference type="PANTHER" id="PTHR33745:SF1">
    <property type="entry name" value="RSBT ANTAGONIST PROTEIN RSBS"/>
    <property type="match status" value="1"/>
</dbReference>
<dbReference type="Gene3D" id="3.30.750.24">
    <property type="entry name" value="STAS domain"/>
    <property type="match status" value="1"/>
</dbReference>
<accession>A0AB72Z7G4</accession>